<evidence type="ECO:0000259" key="1">
    <source>
        <dbReference type="Pfam" id="PF14534"/>
    </source>
</evidence>
<protein>
    <recommendedName>
        <fullName evidence="1">DUF4440 domain-containing protein</fullName>
    </recommendedName>
</protein>
<sequence>MSLAALMDLEHQGWKSLCNSTGAEFYGRVMTESAVMTLSPGFVLDRDQVVASLNDAPPWNSYEISEERLVHEGGDSAVLVCRGRAWRGGDEPAFDAWMTSVYVEMDGQWRLASYQQTPIPQG</sequence>
<organism evidence="2 3">
    <name type="scientific">Nesterenkonia cremea</name>
    <dbReference type="NCBI Taxonomy" id="1882340"/>
    <lineage>
        <taxon>Bacteria</taxon>
        <taxon>Bacillati</taxon>
        <taxon>Actinomycetota</taxon>
        <taxon>Actinomycetes</taxon>
        <taxon>Micrococcales</taxon>
        <taxon>Micrococcaceae</taxon>
        <taxon>Nesterenkonia</taxon>
    </lineage>
</organism>
<reference evidence="2" key="1">
    <citation type="journal article" date="2014" name="Int. J. Syst. Evol. Microbiol.">
        <title>Complete genome sequence of Corynebacterium casei LMG S-19264T (=DSM 44701T), isolated from a smear-ripened cheese.</title>
        <authorList>
            <consortium name="US DOE Joint Genome Institute (JGI-PGF)"/>
            <person name="Walter F."/>
            <person name="Albersmeier A."/>
            <person name="Kalinowski J."/>
            <person name="Ruckert C."/>
        </authorList>
    </citation>
    <scope>NUCLEOTIDE SEQUENCE</scope>
    <source>
        <strain evidence="2">CGMCC 1.15388</strain>
    </source>
</reference>
<accession>A0A917ATE5</accession>
<dbReference type="SUPFAM" id="SSF54427">
    <property type="entry name" value="NTF2-like"/>
    <property type="match status" value="1"/>
</dbReference>
<proteinExistence type="predicted"/>
<dbReference type="InterPro" id="IPR027843">
    <property type="entry name" value="DUF4440"/>
</dbReference>
<keyword evidence="3" id="KW-1185">Reference proteome</keyword>
<dbReference type="AlphaFoldDB" id="A0A917ATE5"/>
<gene>
    <name evidence="2" type="ORF">GCM10011401_22040</name>
</gene>
<dbReference type="InterPro" id="IPR032710">
    <property type="entry name" value="NTF2-like_dom_sf"/>
</dbReference>
<feature type="domain" description="DUF4440" evidence="1">
    <location>
        <begin position="7"/>
        <end position="111"/>
    </location>
</feature>
<reference evidence="2" key="2">
    <citation type="submission" date="2020-09" db="EMBL/GenBank/DDBJ databases">
        <authorList>
            <person name="Sun Q."/>
            <person name="Zhou Y."/>
        </authorList>
    </citation>
    <scope>NUCLEOTIDE SEQUENCE</scope>
    <source>
        <strain evidence="2">CGMCC 1.15388</strain>
    </source>
</reference>
<dbReference type="Pfam" id="PF14534">
    <property type="entry name" value="DUF4440"/>
    <property type="match status" value="1"/>
</dbReference>
<dbReference type="Proteomes" id="UP000633136">
    <property type="component" value="Unassembled WGS sequence"/>
</dbReference>
<dbReference type="RefSeq" id="WP_188685662.1">
    <property type="nucleotide sequence ID" value="NZ_BMIS01000010.1"/>
</dbReference>
<name>A0A917ATE5_9MICC</name>
<comment type="caution">
    <text evidence="2">The sequence shown here is derived from an EMBL/GenBank/DDBJ whole genome shotgun (WGS) entry which is preliminary data.</text>
</comment>
<evidence type="ECO:0000313" key="2">
    <source>
        <dbReference type="EMBL" id="GGE74389.1"/>
    </source>
</evidence>
<dbReference type="EMBL" id="BMIS01000010">
    <property type="protein sequence ID" value="GGE74389.1"/>
    <property type="molecule type" value="Genomic_DNA"/>
</dbReference>
<evidence type="ECO:0000313" key="3">
    <source>
        <dbReference type="Proteomes" id="UP000633136"/>
    </source>
</evidence>
<dbReference type="Gene3D" id="3.10.450.50">
    <property type="match status" value="1"/>
</dbReference>